<evidence type="ECO:0000259" key="2">
    <source>
        <dbReference type="Pfam" id="PF09339"/>
    </source>
</evidence>
<dbReference type="Pfam" id="PF09339">
    <property type="entry name" value="HTH_IclR"/>
    <property type="match status" value="1"/>
</dbReference>
<dbReference type="Proteomes" id="UP000093695">
    <property type="component" value="Chromosome"/>
</dbReference>
<dbReference type="GO" id="GO:0006355">
    <property type="term" value="P:regulation of DNA-templated transcription"/>
    <property type="evidence" value="ECO:0007669"/>
    <property type="project" value="InterPro"/>
</dbReference>
<organism evidence="3 4">
    <name type="scientific">Amycolatopsis orientalis</name>
    <name type="common">Nocardia orientalis</name>
    <dbReference type="NCBI Taxonomy" id="31958"/>
    <lineage>
        <taxon>Bacteria</taxon>
        <taxon>Bacillati</taxon>
        <taxon>Actinomycetota</taxon>
        <taxon>Actinomycetes</taxon>
        <taxon>Pseudonocardiales</taxon>
        <taxon>Pseudonocardiaceae</taxon>
        <taxon>Amycolatopsis</taxon>
    </lineage>
</organism>
<keyword evidence="1" id="KW-0812">Transmembrane</keyword>
<dbReference type="eggNOG" id="COG0640">
    <property type="taxonomic scope" value="Bacteria"/>
</dbReference>
<evidence type="ECO:0000313" key="3">
    <source>
        <dbReference type="EMBL" id="ANN17403.1"/>
    </source>
</evidence>
<name>A0A193BZ08_AMYOR</name>
<feature type="transmembrane region" description="Helical" evidence="1">
    <location>
        <begin position="97"/>
        <end position="118"/>
    </location>
</feature>
<dbReference type="KEGG" id="aori:SD37_18305"/>
<sequence length="299" mass="33927">MIMIRRILLALLAGAAVCLVPWTVYLAHTLPDRYDTGQWRAAWVGFDIALLLCFAAGAWLGMRRRRAAVPLLSATAALLCCDAWFDVILGWTSDERWASVALAALVEIPVAVVLALAARRLLSDTTPQRTVTLRDIAMREDPRYQRVTRVLPATAEQVARATGLQQAEVEACLKTLQDNGFVRRDRKGKWISLPQDLREPRPEDYDGEERERVAAFLDAKYENEIALLSWAATHRDEFGPWATAQRTSTRLTEEEFRELDAEYRELIARYCQRRRRPAAGEQELSVRFYAFPLPEAVPA</sequence>
<protein>
    <recommendedName>
        <fullName evidence="2">HTH iclR-type domain-containing protein</fullName>
    </recommendedName>
</protein>
<feature type="transmembrane region" description="Helical" evidence="1">
    <location>
        <begin position="42"/>
        <end position="60"/>
    </location>
</feature>
<proteinExistence type="predicted"/>
<reference evidence="3 4" key="1">
    <citation type="journal article" date="2015" name="Genome Announc.">
        <title>Draft Genome Sequence of Norvancomycin-Producing Strain Amycolatopsis orientalis CPCC200066.</title>
        <authorList>
            <person name="Lei X."/>
            <person name="Yuan F."/>
            <person name="Shi Y."/>
            <person name="Li X."/>
            <person name="Wang L."/>
            <person name="Hong B."/>
        </authorList>
    </citation>
    <scope>NUCLEOTIDE SEQUENCE [LARGE SCALE GENOMIC DNA]</scope>
    <source>
        <strain evidence="3 4">B-37</strain>
    </source>
</reference>
<accession>A0A193BZ08</accession>
<dbReference type="InterPro" id="IPR005471">
    <property type="entry name" value="Tscrpt_reg_IclR_N"/>
</dbReference>
<feature type="domain" description="HTH iclR-type" evidence="2">
    <location>
        <begin position="153"/>
        <end position="185"/>
    </location>
</feature>
<gene>
    <name evidence="3" type="ORF">SD37_18305</name>
</gene>
<evidence type="ECO:0000313" key="4">
    <source>
        <dbReference type="Proteomes" id="UP000093695"/>
    </source>
</evidence>
<keyword evidence="1" id="KW-0472">Membrane</keyword>
<evidence type="ECO:0000256" key="1">
    <source>
        <dbReference type="SAM" id="Phobius"/>
    </source>
</evidence>
<dbReference type="EMBL" id="CP016174">
    <property type="protein sequence ID" value="ANN17403.1"/>
    <property type="molecule type" value="Genomic_DNA"/>
</dbReference>
<keyword evidence="1" id="KW-1133">Transmembrane helix</keyword>
<feature type="transmembrane region" description="Helical" evidence="1">
    <location>
        <begin position="67"/>
        <end position="85"/>
    </location>
</feature>
<keyword evidence="4" id="KW-1185">Reference proteome</keyword>
<dbReference type="Gene3D" id="1.10.10.10">
    <property type="entry name" value="Winged helix-like DNA-binding domain superfamily/Winged helix DNA-binding domain"/>
    <property type="match status" value="1"/>
</dbReference>
<dbReference type="GO" id="GO:0003677">
    <property type="term" value="F:DNA binding"/>
    <property type="evidence" value="ECO:0007669"/>
    <property type="project" value="InterPro"/>
</dbReference>
<dbReference type="AlphaFoldDB" id="A0A193BZ08"/>
<dbReference type="InterPro" id="IPR036388">
    <property type="entry name" value="WH-like_DNA-bd_sf"/>
</dbReference>